<evidence type="ECO:0000259" key="9">
    <source>
        <dbReference type="Pfam" id="PF02714"/>
    </source>
</evidence>
<evidence type="ECO:0000313" key="13">
    <source>
        <dbReference type="Proteomes" id="UP001054902"/>
    </source>
</evidence>
<evidence type="ECO:0000313" key="12">
    <source>
        <dbReference type="EMBL" id="GFH43981.1"/>
    </source>
</evidence>
<feature type="transmembrane region" description="Helical" evidence="8">
    <location>
        <begin position="804"/>
        <end position="833"/>
    </location>
</feature>
<dbReference type="PANTHER" id="PTHR13018">
    <property type="entry name" value="PROBABLE MEMBRANE PROTEIN DUF221-RELATED"/>
    <property type="match status" value="1"/>
</dbReference>
<evidence type="ECO:0000256" key="2">
    <source>
        <dbReference type="ARBA" id="ARBA00007779"/>
    </source>
</evidence>
<proteinExistence type="inferred from homology"/>
<feature type="transmembrane region" description="Helical" evidence="8">
    <location>
        <begin position="959"/>
        <end position="987"/>
    </location>
</feature>
<keyword evidence="4 8" id="KW-0812">Transmembrane</keyword>
<organism evidence="12 13">
    <name type="scientific">Chaetoceros tenuissimus</name>
    <dbReference type="NCBI Taxonomy" id="426638"/>
    <lineage>
        <taxon>Eukaryota</taxon>
        <taxon>Sar</taxon>
        <taxon>Stramenopiles</taxon>
        <taxon>Ochrophyta</taxon>
        <taxon>Bacillariophyta</taxon>
        <taxon>Coscinodiscophyceae</taxon>
        <taxon>Chaetocerotophycidae</taxon>
        <taxon>Chaetocerotales</taxon>
        <taxon>Chaetocerotaceae</taxon>
        <taxon>Chaetoceros</taxon>
    </lineage>
</organism>
<name>A0AAD3GYQ0_9STRA</name>
<evidence type="ECO:0000256" key="5">
    <source>
        <dbReference type="ARBA" id="ARBA00022989"/>
    </source>
</evidence>
<keyword evidence="6 8" id="KW-0472">Membrane</keyword>
<feature type="region of interest" description="Disordered" evidence="7">
    <location>
        <begin position="94"/>
        <end position="170"/>
    </location>
</feature>
<feature type="domain" description="CSC1/OSCA1-like cytosolic" evidence="11">
    <location>
        <begin position="531"/>
        <end position="747"/>
    </location>
</feature>
<feature type="region of interest" description="Disordered" evidence="7">
    <location>
        <begin position="1164"/>
        <end position="1183"/>
    </location>
</feature>
<evidence type="ECO:0000259" key="11">
    <source>
        <dbReference type="Pfam" id="PF14703"/>
    </source>
</evidence>
<feature type="transmembrane region" description="Helical" evidence="8">
    <location>
        <begin position="764"/>
        <end position="784"/>
    </location>
</feature>
<dbReference type="InterPro" id="IPR032880">
    <property type="entry name" value="CSC1/OSCA1-like_N"/>
</dbReference>
<dbReference type="Proteomes" id="UP001054902">
    <property type="component" value="Unassembled WGS sequence"/>
</dbReference>
<dbReference type="GO" id="GO:0005886">
    <property type="term" value="C:plasma membrane"/>
    <property type="evidence" value="ECO:0007669"/>
    <property type="project" value="TreeGrafter"/>
</dbReference>
<feature type="transmembrane region" description="Helical" evidence="8">
    <location>
        <begin position="397"/>
        <end position="418"/>
    </location>
</feature>
<dbReference type="InterPro" id="IPR045122">
    <property type="entry name" value="Csc1-like"/>
</dbReference>
<comment type="subcellular location">
    <subcellularLocation>
        <location evidence="1">Membrane</location>
        <topology evidence="1">Multi-pass membrane protein</topology>
    </subcellularLocation>
</comment>
<comment type="similarity">
    <text evidence="2">Belongs to the CSC1 (TC 1.A.17) family.</text>
</comment>
<feature type="transmembrane region" description="Helical" evidence="8">
    <location>
        <begin position="877"/>
        <end position="895"/>
    </location>
</feature>
<dbReference type="Pfam" id="PF13967">
    <property type="entry name" value="RSN1_TM"/>
    <property type="match status" value="1"/>
</dbReference>
<evidence type="ECO:0000256" key="3">
    <source>
        <dbReference type="ARBA" id="ARBA00022448"/>
    </source>
</evidence>
<evidence type="ECO:0008006" key="14">
    <source>
        <dbReference type="Google" id="ProtNLM"/>
    </source>
</evidence>
<evidence type="ECO:0000259" key="10">
    <source>
        <dbReference type="Pfam" id="PF13967"/>
    </source>
</evidence>
<feature type="compositionally biased region" description="Basic residues" evidence="7">
    <location>
        <begin position="95"/>
        <end position="115"/>
    </location>
</feature>
<dbReference type="InterPro" id="IPR027815">
    <property type="entry name" value="CSC1/OSCA1-like_cyt"/>
</dbReference>
<evidence type="ECO:0000256" key="1">
    <source>
        <dbReference type="ARBA" id="ARBA00004141"/>
    </source>
</evidence>
<feature type="transmembrane region" description="Helical" evidence="8">
    <location>
        <begin position="1016"/>
        <end position="1034"/>
    </location>
</feature>
<keyword evidence="13" id="KW-1185">Reference proteome</keyword>
<feature type="transmembrane region" description="Helical" evidence="8">
    <location>
        <begin position="15"/>
        <end position="36"/>
    </location>
</feature>
<dbReference type="Pfam" id="PF02714">
    <property type="entry name" value="RSN1_7TM"/>
    <property type="match status" value="1"/>
</dbReference>
<sequence>MAETIDPDKESWAEVQVTLGLTAITSTIFIAVFEIARRNPAITQVFDRRRYTKPHRTPAPLLRKSLLEWLFLSNEPRYSEFSDLAHMRDVIAERRKQRQKKSRKFPKSHSTKSLRSKGVSVMDSVASPHDEYDSDDDYDSKPSNSNPALKPSDTFIPKIANHSDDEESMEEVEIHASGAVEVVSQKSSRGPLKIKQSSHLTPDVVEISGRRLPKEVAEWAIANDLSNEQLDQYESALIQQEKNDEAEFFRRVKAMKLRYRQTGNVMDDLRLAQDEENGQEEYVDNRKLTLPHRPSRLRYLNFQQGALTGRSNVPSSPRVNSLSPRSFFKKIWSNANLNSHASHTTPHSVTQAFDDDVYMNRHLQTTIIEKRPLIQSDLELLRCVGLDTFVMLRFLRFCFDVTFYPFLVSLMILMPTYYTNNFNGVVFDNDFIIETQTDGYFRFTMNRLETNSPKIWVPFGYTLLLVLFMLRRHWLEWETFIALRFDFLANGDVENEHKKEIEGSFSFKSRLLSNEKDMVQLHLDQYRNSCIVEFIPESHRRDVDLFNFFDSLFPGQVKRAEVVLNASKLAKIVKERQTLIELYETVYAKHQYQQKQYVMRRDGIIVDKCGLMYCLKCKCFKKEPTRPLDPTLTLNKKFWCCGGRKVKALPHLLSEIRRLNREADREFEKIGATKDEVEDEERKKFNFDANPAHYLKGVGSDLKSDTGFVEFTNLTAKQSALQCNLTGTNSHFVTGSAPDPRDMLWENATVKKSFINVKRLQCNFLFFVGTLFWAGVVSLFTAIADIDRLPTIIPSFKVPEEDSLLYVAIEGYLPVVILELIMLPVPIIIRIIATRFIRFKTHSEIDSYVYKWHFAYRVANLIIIIVRHQVLKTFKSILLSPTVTIGTLTASLAYSSQFFLNNMLLAAGTETLFELSQLPRIISHFMIHRFVTIEATSRRKMEKLKEAISLEWGDIIPKFIFALLIAAVYSSVVPIVSGACALFFYVATKVYTHQALFVYAQPYEGGGKLMYQLNRSVLSVVYTTINVFAVLLALKKERVTAIVFAIVMNALTFRVDREIKKKFITPGLTLALTNARMIDEQNKLDEDRVHQYREYRRAKIAKRRKEAQSKFVESKTEKPSLLNVGRSSSILLGARKTDDSPIKSRPKVKRTRFNATADKSVAGKSIAALEDDSDSDDSMENDQDFYLYRQPELNKSIWETKPRSYM</sequence>
<gene>
    <name evidence="12" type="ORF">CTEN210_00455</name>
</gene>
<feature type="compositionally biased region" description="Acidic residues" evidence="7">
    <location>
        <begin position="1169"/>
        <end position="1183"/>
    </location>
</feature>
<accession>A0AAD3GYQ0</accession>
<dbReference type="PANTHER" id="PTHR13018:SF5">
    <property type="entry name" value="RE44586P"/>
    <property type="match status" value="1"/>
</dbReference>
<keyword evidence="5 8" id="KW-1133">Transmembrane helix</keyword>
<dbReference type="AlphaFoldDB" id="A0AAD3GYQ0"/>
<evidence type="ECO:0000256" key="6">
    <source>
        <dbReference type="ARBA" id="ARBA00023136"/>
    </source>
</evidence>
<evidence type="ECO:0000256" key="8">
    <source>
        <dbReference type="SAM" id="Phobius"/>
    </source>
</evidence>
<feature type="domain" description="CSC1/OSCA1-like 7TM region" evidence="9">
    <location>
        <begin position="759"/>
        <end position="1022"/>
    </location>
</feature>
<feature type="domain" description="CSC1/OSCA1-like N-terminal transmembrane" evidence="10">
    <location>
        <begin position="376"/>
        <end position="470"/>
    </location>
</feature>
<dbReference type="Pfam" id="PF14703">
    <property type="entry name" value="PHM7_cyt"/>
    <property type="match status" value="1"/>
</dbReference>
<keyword evidence="3" id="KW-0813">Transport</keyword>
<dbReference type="InterPro" id="IPR003864">
    <property type="entry name" value="CSC1/OSCA1-like_7TM"/>
</dbReference>
<evidence type="ECO:0000256" key="4">
    <source>
        <dbReference type="ARBA" id="ARBA00022692"/>
    </source>
</evidence>
<feature type="region of interest" description="Disordered" evidence="7">
    <location>
        <begin position="1136"/>
        <end position="1156"/>
    </location>
</feature>
<dbReference type="GO" id="GO:0005227">
    <property type="term" value="F:calcium-activated cation channel activity"/>
    <property type="evidence" value="ECO:0007669"/>
    <property type="project" value="InterPro"/>
</dbReference>
<protein>
    <recommendedName>
        <fullName evidence="14">CSC1/OSCA1-like 7TM region domain-containing protein</fullName>
    </recommendedName>
</protein>
<feature type="transmembrane region" description="Helical" evidence="8">
    <location>
        <begin position="455"/>
        <end position="474"/>
    </location>
</feature>
<evidence type="ECO:0000256" key="7">
    <source>
        <dbReference type="SAM" id="MobiDB-lite"/>
    </source>
</evidence>
<reference evidence="12 13" key="1">
    <citation type="journal article" date="2021" name="Sci. Rep.">
        <title>The genome of the diatom Chaetoceros tenuissimus carries an ancient integrated fragment of an extant virus.</title>
        <authorList>
            <person name="Hongo Y."/>
            <person name="Kimura K."/>
            <person name="Takaki Y."/>
            <person name="Yoshida Y."/>
            <person name="Baba S."/>
            <person name="Kobayashi G."/>
            <person name="Nagasaki K."/>
            <person name="Hano T."/>
            <person name="Tomaru Y."/>
        </authorList>
    </citation>
    <scope>NUCLEOTIDE SEQUENCE [LARGE SCALE GENOMIC DNA]</scope>
    <source>
        <strain evidence="12 13">NIES-3715</strain>
    </source>
</reference>
<comment type="caution">
    <text evidence="12">The sequence shown here is derived from an EMBL/GenBank/DDBJ whole genome shotgun (WGS) entry which is preliminary data.</text>
</comment>
<dbReference type="EMBL" id="BLLK01000019">
    <property type="protein sequence ID" value="GFH43981.1"/>
    <property type="molecule type" value="Genomic_DNA"/>
</dbReference>